<keyword evidence="2" id="KW-1185">Reference proteome</keyword>
<gene>
    <name evidence="1" type="ORF">ACFORL_09170</name>
</gene>
<name>A0ABV8CGW1_9GAMM</name>
<dbReference type="Gene3D" id="3.40.50.11710">
    <property type="entry name" value="Cyclodipeptide synthase"/>
    <property type="match status" value="1"/>
</dbReference>
<evidence type="ECO:0008006" key="3">
    <source>
        <dbReference type="Google" id="ProtNLM"/>
    </source>
</evidence>
<organism evidence="1 2">
    <name type="scientific">Legionella dresdenensis</name>
    <dbReference type="NCBI Taxonomy" id="450200"/>
    <lineage>
        <taxon>Bacteria</taxon>
        <taxon>Pseudomonadati</taxon>
        <taxon>Pseudomonadota</taxon>
        <taxon>Gammaproteobacteria</taxon>
        <taxon>Legionellales</taxon>
        <taxon>Legionellaceae</taxon>
        <taxon>Legionella</taxon>
    </lineage>
</organism>
<dbReference type="RefSeq" id="WP_382343269.1">
    <property type="nucleotide sequence ID" value="NZ_JBHSAB010000022.1"/>
</dbReference>
<protein>
    <recommendedName>
        <fullName evidence="3">Cyclodipeptide synthase</fullName>
    </recommendedName>
</protein>
<dbReference type="Proteomes" id="UP001595758">
    <property type="component" value="Unassembled WGS sequence"/>
</dbReference>
<accession>A0ABV8CGW1</accession>
<proteinExistence type="predicted"/>
<evidence type="ECO:0000313" key="1">
    <source>
        <dbReference type="EMBL" id="MFC3909241.1"/>
    </source>
</evidence>
<dbReference type="EMBL" id="JBHSAB010000022">
    <property type="protein sequence ID" value="MFC3909241.1"/>
    <property type="molecule type" value="Genomic_DNA"/>
</dbReference>
<evidence type="ECO:0000313" key="2">
    <source>
        <dbReference type="Proteomes" id="UP001595758"/>
    </source>
</evidence>
<sequence length="219" mass="25779">MADRKLFSQSNCIMPISVGQDIHEGKKFAAVIKLVNASFKECTILVDDSVQHHTMQIDNPASKEILYHQALEEGDRWLERNEAIFRELTIPYKILRWDDWLARADFSDSYDRVLNLYHKNADYQAQLHSNIDEFLARYLRMRGTQVEYDRAFNLCLGYLLEECAVMCLWPKNGYHFEVYPSGRNKAMHATYEYLIKPEYGDYLKSVALRFKKYPALMEV</sequence>
<reference evidence="2" key="1">
    <citation type="journal article" date="2019" name="Int. J. Syst. Evol. Microbiol.">
        <title>The Global Catalogue of Microorganisms (GCM) 10K type strain sequencing project: providing services to taxonomists for standard genome sequencing and annotation.</title>
        <authorList>
            <consortium name="The Broad Institute Genomics Platform"/>
            <consortium name="The Broad Institute Genome Sequencing Center for Infectious Disease"/>
            <person name="Wu L."/>
            <person name="Ma J."/>
        </authorList>
    </citation>
    <scope>NUCLEOTIDE SEQUENCE [LARGE SCALE GENOMIC DNA]</scope>
    <source>
        <strain evidence="2">CCUG 59858</strain>
    </source>
</reference>
<comment type="caution">
    <text evidence="1">The sequence shown here is derived from an EMBL/GenBank/DDBJ whole genome shotgun (WGS) entry which is preliminary data.</text>
</comment>
<dbReference type="InterPro" id="IPR038622">
    <property type="entry name" value="CDPS_sf"/>
</dbReference>